<organism evidence="5 6">
    <name type="scientific">Thermotoga petrophila</name>
    <dbReference type="NCBI Taxonomy" id="93929"/>
    <lineage>
        <taxon>Bacteria</taxon>
        <taxon>Thermotogati</taxon>
        <taxon>Thermotogota</taxon>
        <taxon>Thermotogae</taxon>
        <taxon>Thermotogales</taxon>
        <taxon>Thermotogaceae</taxon>
        <taxon>Thermotoga</taxon>
    </lineage>
</organism>
<dbReference type="AlphaFoldDB" id="A0A101EQA8"/>
<comment type="similarity">
    <text evidence="1 2">Belongs to the peptidase M16 family.</text>
</comment>
<dbReference type="InterPro" id="IPR050361">
    <property type="entry name" value="MPP/UQCRC_Complex"/>
</dbReference>
<dbReference type="SUPFAM" id="SSF63411">
    <property type="entry name" value="LuxS/MPP-like metallohydrolase"/>
    <property type="match status" value="2"/>
</dbReference>
<evidence type="ECO:0000256" key="1">
    <source>
        <dbReference type="ARBA" id="ARBA00007261"/>
    </source>
</evidence>
<evidence type="ECO:0000259" key="4">
    <source>
        <dbReference type="Pfam" id="PF05193"/>
    </source>
</evidence>
<name>A0A101EQA8_9THEM</name>
<proteinExistence type="inferred from homology"/>
<feature type="domain" description="Peptidase M16 N-terminal" evidence="3">
    <location>
        <begin position="18"/>
        <end position="155"/>
    </location>
</feature>
<gene>
    <name evidence="5" type="ORF">XD57_1081</name>
</gene>
<protein>
    <submittedName>
        <fullName evidence="5">Peptidase M16 domain protein</fullName>
    </submittedName>
</protein>
<dbReference type="InterPro" id="IPR011765">
    <property type="entry name" value="Pept_M16_N"/>
</dbReference>
<dbReference type="Gene3D" id="3.30.830.10">
    <property type="entry name" value="Metalloenzyme, LuxS/M16 peptidase-like"/>
    <property type="match status" value="2"/>
</dbReference>
<dbReference type="PATRIC" id="fig|93930.3.peg.91"/>
<dbReference type="InterPro" id="IPR001431">
    <property type="entry name" value="Pept_M16_Zn_BS"/>
</dbReference>
<accession>A0A101EQA8</accession>
<dbReference type="GO" id="GO:0004222">
    <property type="term" value="F:metalloendopeptidase activity"/>
    <property type="evidence" value="ECO:0007669"/>
    <property type="project" value="InterPro"/>
</dbReference>
<dbReference type="PROSITE" id="PS00143">
    <property type="entry name" value="INSULINASE"/>
    <property type="match status" value="1"/>
</dbReference>
<dbReference type="Pfam" id="PF00675">
    <property type="entry name" value="Peptidase_M16"/>
    <property type="match status" value="1"/>
</dbReference>
<dbReference type="Proteomes" id="UP000058636">
    <property type="component" value="Unassembled WGS sequence"/>
</dbReference>
<dbReference type="EMBL" id="LGFG01000088">
    <property type="protein sequence ID" value="KUK22820.1"/>
    <property type="molecule type" value="Genomic_DNA"/>
</dbReference>
<dbReference type="GO" id="GO:0006508">
    <property type="term" value="P:proteolysis"/>
    <property type="evidence" value="ECO:0007669"/>
    <property type="project" value="InterPro"/>
</dbReference>
<evidence type="ECO:0000313" key="6">
    <source>
        <dbReference type="Proteomes" id="UP000058636"/>
    </source>
</evidence>
<sequence>MERHTVNEIEIFTIPFDKARTISCAFLIKKGSAHEPEELAGISHFIEHMAFRGTKSYDHFSLKYTVEVVGGTLNAFTDKLATAYYAKVPEFHFEKTLNVLKEITFYPIFSPEDTEIERKIILEEYKMSQDDPTSKLFDTLVETVWPGPYGRPIIGRKETIEKISSEDLREYHRKNYNLPDTKIILAGKVNDDYLSLLEKELSELEKNNPGDPLPPPPSFEHTEPRYIVRNDLEQVHIALARPICGRNSEDIYPLYVLNTALGSGMSSILFHEIREKEGFVYDVFSQIYALKETGIIIVYAALSPEKIDEFFSKMKEVLSNESLFMKNFEYGKTRYLGKLDMVTDNPAGMMSFVIDNLSHDSLETIEERVERIKNVSKEDYRRAYERFIAGNWSVFGIGPESGKIIEKHEMIV</sequence>
<dbReference type="GO" id="GO:0046872">
    <property type="term" value="F:metal ion binding"/>
    <property type="evidence" value="ECO:0007669"/>
    <property type="project" value="InterPro"/>
</dbReference>
<evidence type="ECO:0000259" key="3">
    <source>
        <dbReference type="Pfam" id="PF00675"/>
    </source>
</evidence>
<comment type="caution">
    <text evidence="5">The sequence shown here is derived from an EMBL/GenBank/DDBJ whole genome shotgun (WGS) entry which is preliminary data.</text>
</comment>
<dbReference type="Pfam" id="PF05193">
    <property type="entry name" value="Peptidase_M16_C"/>
    <property type="match status" value="1"/>
</dbReference>
<feature type="domain" description="Peptidase M16 C-terminal" evidence="4">
    <location>
        <begin position="162"/>
        <end position="319"/>
    </location>
</feature>
<reference evidence="5 6" key="1">
    <citation type="journal article" date="2015" name="MBio">
        <title>Genome-Resolved Metagenomic Analysis Reveals Roles for Candidate Phyla and Other Microbial Community Members in Biogeochemical Transformations in Oil Reservoirs.</title>
        <authorList>
            <person name="Hu P."/>
            <person name="Tom L."/>
            <person name="Singh A."/>
            <person name="Thomas B.C."/>
            <person name="Baker B.J."/>
            <person name="Piceno Y.M."/>
            <person name="Andersen G.L."/>
            <person name="Banfield J.F."/>
        </authorList>
    </citation>
    <scope>NUCLEOTIDE SEQUENCE [LARGE SCALE GENOMIC DNA]</scope>
    <source>
        <strain evidence="5">46_26</strain>
    </source>
</reference>
<evidence type="ECO:0000313" key="5">
    <source>
        <dbReference type="EMBL" id="KUK22820.1"/>
    </source>
</evidence>
<dbReference type="InterPro" id="IPR011249">
    <property type="entry name" value="Metalloenz_LuxS/M16"/>
</dbReference>
<evidence type="ECO:0000256" key="2">
    <source>
        <dbReference type="RuleBase" id="RU004447"/>
    </source>
</evidence>
<dbReference type="PANTHER" id="PTHR11851">
    <property type="entry name" value="METALLOPROTEASE"/>
    <property type="match status" value="1"/>
</dbReference>
<dbReference type="InterPro" id="IPR007863">
    <property type="entry name" value="Peptidase_M16_C"/>
</dbReference>
<dbReference type="PANTHER" id="PTHR11851:SF49">
    <property type="entry name" value="MITOCHONDRIAL-PROCESSING PEPTIDASE SUBUNIT ALPHA"/>
    <property type="match status" value="1"/>
</dbReference>